<dbReference type="GO" id="GO:0005524">
    <property type="term" value="F:ATP binding"/>
    <property type="evidence" value="ECO:0007669"/>
    <property type="project" value="UniProtKB-KW"/>
</dbReference>
<evidence type="ECO:0000313" key="13">
    <source>
        <dbReference type="EMBL" id="SIT97134.1"/>
    </source>
</evidence>
<reference evidence="14" key="1">
    <citation type="submission" date="2016-10" db="EMBL/GenBank/DDBJ databases">
        <authorList>
            <person name="Varghese N."/>
            <person name="Submissions S."/>
        </authorList>
    </citation>
    <scope>NUCLEOTIDE SEQUENCE [LARGE SCALE GENOMIC DNA]</scope>
    <source>
        <strain evidence="14">DSM 19482</strain>
    </source>
</reference>
<evidence type="ECO:0000256" key="10">
    <source>
        <dbReference type="ARBA" id="ARBA00029774"/>
    </source>
</evidence>
<evidence type="ECO:0000256" key="11">
    <source>
        <dbReference type="ARBA" id="ARBA00048366"/>
    </source>
</evidence>
<evidence type="ECO:0000256" key="9">
    <source>
        <dbReference type="ARBA" id="ARBA00022840"/>
    </source>
</evidence>
<evidence type="ECO:0000256" key="6">
    <source>
        <dbReference type="ARBA" id="ARBA00022694"/>
    </source>
</evidence>
<evidence type="ECO:0000256" key="8">
    <source>
        <dbReference type="ARBA" id="ARBA00022741"/>
    </source>
</evidence>
<keyword evidence="4" id="KW-0963">Cytoplasm</keyword>
<dbReference type="OrthoDB" id="9814580at2"/>
<name>A0A1U7PXA3_9FLAO</name>
<dbReference type="NCBIfam" id="TIGR00057">
    <property type="entry name" value="L-threonylcarbamoyladenylate synthase"/>
    <property type="match status" value="1"/>
</dbReference>
<evidence type="ECO:0000256" key="2">
    <source>
        <dbReference type="ARBA" id="ARBA00007663"/>
    </source>
</evidence>
<dbReference type="STRING" id="1121284.SAMN05660493_01843"/>
<comment type="subcellular location">
    <subcellularLocation>
        <location evidence="1">Cytoplasm</location>
    </subcellularLocation>
</comment>
<keyword evidence="7" id="KW-0548">Nucleotidyltransferase</keyword>
<evidence type="ECO:0000256" key="3">
    <source>
        <dbReference type="ARBA" id="ARBA00012584"/>
    </source>
</evidence>
<organism evidence="13 14">
    <name type="scientific">Epilithonimonas bovis DSM 19482</name>
    <dbReference type="NCBI Taxonomy" id="1121284"/>
    <lineage>
        <taxon>Bacteria</taxon>
        <taxon>Pseudomonadati</taxon>
        <taxon>Bacteroidota</taxon>
        <taxon>Flavobacteriia</taxon>
        <taxon>Flavobacteriales</taxon>
        <taxon>Weeksellaceae</taxon>
        <taxon>Chryseobacterium group</taxon>
        <taxon>Epilithonimonas</taxon>
    </lineage>
</organism>
<keyword evidence="9" id="KW-0067">ATP-binding</keyword>
<keyword evidence="5" id="KW-0808">Transferase</keyword>
<dbReference type="GO" id="GO:0003725">
    <property type="term" value="F:double-stranded RNA binding"/>
    <property type="evidence" value="ECO:0007669"/>
    <property type="project" value="InterPro"/>
</dbReference>
<comment type="catalytic activity">
    <reaction evidence="11">
        <text>L-threonine + hydrogencarbonate + ATP = L-threonylcarbamoyladenylate + diphosphate + H2O</text>
        <dbReference type="Rhea" id="RHEA:36407"/>
        <dbReference type="ChEBI" id="CHEBI:15377"/>
        <dbReference type="ChEBI" id="CHEBI:17544"/>
        <dbReference type="ChEBI" id="CHEBI:30616"/>
        <dbReference type="ChEBI" id="CHEBI:33019"/>
        <dbReference type="ChEBI" id="CHEBI:57926"/>
        <dbReference type="ChEBI" id="CHEBI:73682"/>
        <dbReference type="EC" id="2.7.7.87"/>
    </reaction>
</comment>
<evidence type="ECO:0000256" key="7">
    <source>
        <dbReference type="ARBA" id="ARBA00022695"/>
    </source>
</evidence>
<dbReference type="GO" id="GO:0008033">
    <property type="term" value="P:tRNA processing"/>
    <property type="evidence" value="ECO:0007669"/>
    <property type="project" value="UniProtKB-KW"/>
</dbReference>
<gene>
    <name evidence="13" type="ORF">SAMN05660493_01843</name>
</gene>
<keyword evidence="6" id="KW-0819">tRNA processing</keyword>
<dbReference type="GO" id="GO:0006450">
    <property type="term" value="P:regulation of translational fidelity"/>
    <property type="evidence" value="ECO:0007669"/>
    <property type="project" value="TreeGrafter"/>
</dbReference>
<dbReference type="GO" id="GO:0061710">
    <property type="term" value="F:L-threonylcarbamoyladenylate synthase"/>
    <property type="evidence" value="ECO:0007669"/>
    <property type="project" value="UniProtKB-EC"/>
</dbReference>
<evidence type="ECO:0000259" key="12">
    <source>
        <dbReference type="PROSITE" id="PS51163"/>
    </source>
</evidence>
<evidence type="ECO:0000256" key="1">
    <source>
        <dbReference type="ARBA" id="ARBA00004496"/>
    </source>
</evidence>
<comment type="similarity">
    <text evidence="2">Belongs to the SUA5 family.</text>
</comment>
<sequence>MDLNQTIEILQSGGTILYPTDTIWGIGCDATNPEAIQKIFDIKKREKNKSLIILVESEKRLQDLVDVPEMAWQIIDLSEKPVTIVYENPKNLPKELLAQDGSVGIRIVKNDYCKKLISKLNRPLVSTSANLSGQKSPMKFSDISDEIRQSVDYIVEENHDKVSEYAGSSVIKVWNDNQIKILRE</sequence>
<dbReference type="EC" id="2.7.7.87" evidence="3"/>
<evidence type="ECO:0000256" key="4">
    <source>
        <dbReference type="ARBA" id="ARBA00022490"/>
    </source>
</evidence>
<keyword evidence="8" id="KW-0547">Nucleotide-binding</keyword>
<dbReference type="InterPro" id="IPR050156">
    <property type="entry name" value="TC-AMP_synthase_SUA5"/>
</dbReference>
<evidence type="ECO:0000256" key="5">
    <source>
        <dbReference type="ARBA" id="ARBA00022679"/>
    </source>
</evidence>
<dbReference type="InterPro" id="IPR017945">
    <property type="entry name" value="DHBP_synth_RibB-like_a/b_dom"/>
</dbReference>
<dbReference type="Pfam" id="PF01300">
    <property type="entry name" value="Sua5_yciO_yrdC"/>
    <property type="match status" value="1"/>
</dbReference>
<protein>
    <recommendedName>
        <fullName evidence="10">L-threonylcarbamoyladenylate synthase</fullName>
        <ecNumber evidence="3">2.7.7.87</ecNumber>
    </recommendedName>
    <alternativeName>
        <fullName evidence="10">L-threonylcarbamoyladenylate synthase</fullName>
    </alternativeName>
</protein>
<dbReference type="EMBL" id="FTPU01000017">
    <property type="protein sequence ID" value="SIT97134.1"/>
    <property type="molecule type" value="Genomic_DNA"/>
</dbReference>
<dbReference type="RefSeq" id="WP_076783319.1">
    <property type="nucleotide sequence ID" value="NZ_FTPU01000017.1"/>
</dbReference>
<dbReference type="PANTHER" id="PTHR17490">
    <property type="entry name" value="SUA5"/>
    <property type="match status" value="1"/>
</dbReference>
<dbReference type="PANTHER" id="PTHR17490:SF16">
    <property type="entry name" value="THREONYLCARBAMOYL-AMP SYNTHASE"/>
    <property type="match status" value="1"/>
</dbReference>
<dbReference type="GO" id="GO:0005737">
    <property type="term" value="C:cytoplasm"/>
    <property type="evidence" value="ECO:0007669"/>
    <property type="project" value="UniProtKB-SubCell"/>
</dbReference>
<accession>A0A1U7PXA3</accession>
<keyword evidence="14" id="KW-1185">Reference proteome</keyword>
<dbReference type="InterPro" id="IPR006070">
    <property type="entry name" value="Sua5-like_dom"/>
</dbReference>
<dbReference type="Proteomes" id="UP000187261">
    <property type="component" value="Unassembled WGS sequence"/>
</dbReference>
<dbReference type="SUPFAM" id="SSF55821">
    <property type="entry name" value="YrdC/RibB"/>
    <property type="match status" value="1"/>
</dbReference>
<feature type="domain" description="YrdC-like" evidence="12">
    <location>
        <begin position="1"/>
        <end position="184"/>
    </location>
</feature>
<proteinExistence type="inferred from homology"/>
<dbReference type="AlphaFoldDB" id="A0A1U7PXA3"/>
<dbReference type="GO" id="GO:0000049">
    <property type="term" value="F:tRNA binding"/>
    <property type="evidence" value="ECO:0007669"/>
    <property type="project" value="TreeGrafter"/>
</dbReference>
<dbReference type="PROSITE" id="PS51163">
    <property type="entry name" value="YRDC"/>
    <property type="match status" value="1"/>
</dbReference>
<dbReference type="Gene3D" id="3.90.870.10">
    <property type="entry name" value="DHBP synthase"/>
    <property type="match status" value="1"/>
</dbReference>
<evidence type="ECO:0000313" key="14">
    <source>
        <dbReference type="Proteomes" id="UP000187261"/>
    </source>
</evidence>